<dbReference type="AlphaFoldDB" id="A0A7G9SNC0"/>
<name>A0A7G9SNC0_9GAMM</name>
<feature type="transmembrane region" description="Helical" evidence="1">
    <location>
        <begin position="36"/>
        <end position="53"/>
    </location>
</feature>
<keyword evidence="1" id="KW-0812">Transmembrane</keyword>
<evidence type="ECO:0000313" key="3">
    <source>
        <dbReference type="Proteomes" id="UP000515804"/>
    </source>
</evidence>
<gene>
    <name evidence="2" type="ORF">H9L16_11755</name>
</gene>
<feature type="transmembrane region" description="Helical" evidence="1">
    <location>
        <begin position="6"/>
        <end position="24"/>
    </location>
</feature>
<dbReference type="Proteomes" id="UP000515804">
    <property type="component" value="Chromosome"/>
</dbReference>
<reference evidence="2 3" key="1">
    <citation type="submission" date="2020-08" db="EMBL/GenBank/DDBJ databases">
        <title>Genome sequence of Thermomonas carbonis KCTC 42013T.</title>
        <authorList>
            <person name="Hyun D.-W."/>
            <person name="Bae J.-W."/>
        </authorList>
    </citation>
    <scope>NUCLEOTIDE SEQUENCE [LARGE SCALE GENOMIC DNA]</scope>
    <source>
        <strain evidence="2 3">KCTC 42013</strain>
    </source>
</reference>
<protein>
    <submittedName>
        <fullName evidence="2">Uncharacterized protein</fullName>
    </submittedName>
</protein>
<dbReference type="RefSeq" id="WP_187551868.1">
    <property type="nucleotide sequence ID" value="NZ_BMZL01000004.1"/>
</dbReference>
<feature type="transmembrane region" description="Helical" evidence="1">
    <location>
        <begin position="65"/>
        <end position="89"/>
    </location>
</feature>
<keyword evidence="1" id="KW-0472">Membrane</keyword>
<keyword evidence="1" id="KW-1133">Transmembrane helix</keyword>
<dbReference type="KEGG" id="tcn:H9L16_11755"/>
<organism evidence="2 3">
    <name type="scientific">Thermomonas carbonis</name>
    <dbReference type="NCBI Taxonomy" id="1463158"/>
    <lineage>
        <taxon>Bacteria</taxon>
        <taxon>Pseudomonadati</taxon>
        <taxon>Pseudomonadota</taxon>
        <taxon>Gammaproteobacteria</taxon>
        <taxon>Lysobacterales</taxon>
        <taxon>Lysobacteraceae</taxon>
        <taxon>Thermomonas</taxon>
    </lineage>
</organism>
<dbReference type="EMBL" id="CP060719">
    <property type="protein sequence ID" value="QNN69345.1"/>
    <property type="molecule type" value="Genomic_DNA"/>
</dbReference>
<evidence type="ECO:0000256" key="1">
    <source>
        <dbReference type="SAM" id="Phobius"/>
    </source>
</evidence>
<sequence length="102" mass="11329">MLAQIFAIAIVILAILGPGLFLWQFARKRGGPTEKFAWFILVAAVLLIFWLLFFPGSGSTPQERISQFIGAWAILFMAAGFVVIGTEVLKMMKGRKRPRSGE</sequence>
<keyword evidence="3" id="KW-1185">Reference proteome</keyword>
<accession>A0A7G9SNC0</accession>
<proteinExistence type="predicted"/>
<evidence type="ECO:0000313" key="2">
    <source>
        <dbReference type="EMBL" id="QNN69345.1"/>
    </source>
</evidence>